<dbReference type="Gene3D" id="1.10.10.10">
    <property type="entry name" value="Winged helix-like DNA-binding domain superfamily/Winged helix DNA-binding domain"/>
    <property type="match status" value="1"/>
</dbReference>
<sequence length="371" mass="41766">MAEYIYQLPDWPHFSWESDALAKRLAAVRLRQGELIGRMHGLGFPEQEEAVLTSLTEEVLKSSEIEGEKLDKEAVRSSLARRLGMETGALPPADRNVEGIVEMMLDATQNFKAELTAERLFGWHASLFPTGRSNMKKIAVGAWRDTSAGPMQVISGDYGRERVHYEAPAAERLDSEMTAFLKWYNTEDTIDPIIKAAIAHLWFVTIHPFEDGNGRIARAIADMSLARSEEIPQRFYSMSAQIRAERNAYYDLLESTQKRGLNITPWLEWFLGCLDRAIGGAETVLAAVLEKAEFWKRHAGAKLNDRQRDMLNRLLDGFDGKLTSSKWAAIEKCSPDTALRDIQALVDQNILARDRGGGRSTSYTLVSSWEL</sequence>
<feature type="binding site" evidence="2">
    <location>
        <begin position="211"/>
        <end position="218"/>
    </location>
    <ligand>
        <name>ATP</name>
        <dbReference type="ChEBI" id="CHEBI:30616"/>
    </ligand>
</feature>
<evidence type="ECO:0000313" key="5">
    <source>
        <dbReference type="Proteomes" id="UP000673383"/>
    </source>
</evidence>
<dbReference type="InterPro" id="IPR036388">
    <property type="entry name" value="WH-like_DNA-bd_sf"/>
</dbReference>
<dbReference type="Gene3D" id="1.10.3290.10">
    <property type="entry name" value="Fido-like domain"/>
    <property type="match status" value="1"/>
</dbReference>
<dbReference type="InterPro" id="IPR003812">
    <property type="entry name" value="Fido"/>
</dbReference>
<evidence type="ECO:0000313" key="4">
    <source>
        <dbReference type="EMBL" id="MBP1296418.1"/>
    </source>
</evidence>
<comment type="caution">
    <text evidence="4">The sequence shown here is derived from an EMBL/GenBank/DDBJ whole genome shotgun (WGS) entry which is preliminary data.</text>
</comment>
<keyword evidence="2" id="KW-0547">Nucleotide-binding</keyword>
<evidence type="ECO:0000259" key="3">
    <source>
        <dbReference type="PROSITE" id="PS51459"/>
    </source>
</evidence>
<proteinExistence type="predicted"/>
<dbReference type="RefSeq" id="WP_209944574.1">
    <property type="nucleotide sequence ID" value="NZ_JAFICZ010000001.1"/>
</dbReference>
<accession>A0A8I1YHC4</accession>
<dbReference type="EMBL" id="JAFICZ010000001">
    <property type="protein sequence ID" value="MBP1296418.1"/>
    <property type="molecule type" value="Genomic_DNA"/>
</dbReference>
<feature type="domain" description="Fido" evidence="3">
    <location>
        <begin position="115"/>
        <end position="272"/>
    </location>
</feature>
<reference evidence="4" key="1">
    <citation type="submission" date="2021-02" db="EMBL/GenBank/DDBJ databases">
        <title>Genomic Encyclopedia of Type Strains, Phase IV (KMG-V): Genome sequencing to study the core and pangenomes of soil and plant-associated prokaryotes.</title>
        <authorList>
            <person name="Whitman W."/>
        </authorList>
    </citation>
    <scope>NUCLEOTIDE SEQUENCE</scope>
    <source>
        <strain evidence="4">USDA 406</strain>
    </source>
</reference>
<dbReference type="PANTHER" id="PTHR13504:SF33">
    <property type="entry name" value="FIC FAMILY PROTEIN"/>
    <property type="match status" value="1"/>
</dbReference>
<dbReference type="PANTHER" id="PTHR13504">
    <property type="entry name" value="FIDO DOMAIN-CONTAINING PROTEIN DDB_G0283145"/>
    <property type="match status" value="1"/>
</dbReference>
<gene>
    <name evidence="4" type="ORF">JOH49_006171</name>
</gene>
<feature type="binding site" evidence="2">
    <location>
        <begin position="249"/>
        <end position="250"/>
    </location>
    <ligand>
        <name>ATP</name>
        <dbReference type="ChEBI" id="CHEBI:30616"/>
    </ligand>
</feature>
<dbReference type="Proteomes" id="UP000673383">
    <property type="component" value="Unassembled WGS sequence"/>
</dbReference>
<dbReference type="Pfam" id="PF13776">
    <property type="entry name" value="DUF4172"/>
    <property type="match status" value="1"/>
</dbReference>
<dbReference type="InterPro" id="IPR040198">
    <property type="entry name" value="Fido_containing"/>
</dbReference>
<name>A0A8I1YHC4_BRAEL</name>
<evidence type="ECO:0000256" key="1">
    <source>
        <dbReference type="PIRSR" id="PIRSR640198-1"/>
    </source>
</evidence>
<dbReference type="PROSITE" id="PS51459">
    <property type="entry name" value="FIDO"/>
    <property type="match status" value="1"/>
</dbReference>
<dbReference type="GO" id="GO:0005524">
    <property type="term" value="F:ATP binding"/>
    <property type="evidence" value="ECO:0007669"/>
    <property type="project" value="UniProtKB-KW"/>
</dbReference>
<dbReference type="AlphaFoldDB" id="A0A8I1YHC4"/>
<evidence type="ECO:0000256" key="2">
    <source>
        <dbReference type="PIRSR" id="PIRSR640198-2"/>
    </source>
</evidence>
<dbReference type="InterPro" id="IPR036597">
    <property type="entry name" value="Fido-like_dom_sf"/>
</dbReference>
<keyword evidence="2" id="KW-0067">ATP-binding</keyword>
<dbReference type="InterPro" id="IPR025230">
    <property type="entry name" value="DUF4172"/>
</dbReference>
<organism evidence="4 5">
    <name type="scientific">Bradyrhizobium elkanii</name>
    <dbReference type="NCBI Taxonomy" id="29448"/>
    <lineage>
        <taxon>Bacteria</taxon>
        <taxon>Pseudomonadati</taxon>
        <taxon>Pseudomonadota</taxon>
        <taxon>Alphaproteobacteria</taxon>
        <taxon>Hyphomicrobiales</taxon>
        <taxon>Nitrobacteraceae</taxon>
        <taxon>Bradyrhizobium</taxon>
    </lineage>
</organism>
<dbReference type="SUPFAM" id="SSF140931">
    <property type="entry name" value="Fic-like"/>
    <property type="match status" value="1"/>
</dbReference>
<protein>
    <submittedName>
        <fullName evidence="4">Fic family protein</fullName>
    </submittedName>
</protein>
<dbReference type="Pfam" id="PF02661">
    <property type="entry name" value="Fic"/>
    <property type="match status" value="1"/>
</dbReference>
<feature type="active site" evidence="1">
    <location>
        <position position="207"/>
    </location>
</feature>